<feature type="domain" description="Endoribonuclease YicC-like C-terminal" evidence="7">
    <location>
        <begin position="172"/>
        <end position="286"/>
    </location>
</feature>
<comment type="similarity">
    <text evidence="5">Belongs to the YicC/YloC family.</text>
</comment>
<evidence type="ECO:0000256" key="3">
    <source>
        <dbReference type="ARBA" id="ARBA00022759"/>
    </source>
</evidence>
<keyword evidence="4" id="KW-0378">Hydrolase</keyword>
<evidence type="ECO:0000256" key="4">
    <source>
        <dbReference type="ARBA" id="ARBA00022801"/>
    </source>
</evidence>
<gene>
    <name evidence="8" type="ORF">GCM10007940_25610</name>
</gene>
<keyword evidence="3" id="KW-0255">Endonuclease</keyword>
<reference evidence="8" key="1">
    <citation type="journal article" date="2014" name="Int. J. Syst. Evol. Microbiol.">
        <title>Complete genome sequence of Corynebacterium casei LMG S-19264T (=DSM 44701T), isolated from a smear-ripened cheese.</title>
        <authorList>
            <consortium name="US DOE Joint Genome Institute (JGI-PGF)"/>
            <person name="Walter F."/>
            <person name="Albersmeier A."/>
            <person name="Kalinowski J."/>
            <person name="Ruckert C."/>
        </authorList>
    </citation>
    <scope>NUCLEOTIDE SEQUENCE</scope>
    <source>
        <strain evidence="8">NBRC 108769</strain>
    </source>
</reference>
<dbReference type="NCBIfam" id="TIGR00255">
    <property type="entry name" value="YicC/YloC family endoribonuclease"/>
    <property type="match status" value="1"/>
</dbReference>
<accession>A0AA37SSH7</accession>
<dbReference type="InterPro" id="IPR013527">
    <property type="entry name" value="YicC-like_N"/>
</dbReference>
<dbReference type="InterPro" id="IPR013551">
    <property type="entry name" value="YicC-like_C"/>
</dbReference>
<sequence length="287" mass="33427">MTGYGRAQGHYKEKTITVEIRSLNGKTTDIRCKLPLSYREKELELRKLVTDKALRGKFDLSISTDDNGTQSDACINKNLFITYYNQLKQLEGEMGIPPTDYVQAILRIPNVVQAEGSEMEEEEYKVIKKLTLEAIEGLTKFRAVEGEATKEDLRERVQEIERFRSGIEEFEVPRLERLKQRLQKNVQDFTQNTNLDRNRMEQEILFYMEKMDINEEQSRLAQHCIYFIEELDKEGDLKGRSLSFIAQEIGREINTMGAKAQFTDIQKLVVNMKNELEKIKEQLANIV</sequence>
<organism evidence="8 9">
    <name type="scientific">Portibacter lacus</name>
    <dbReference type="NCBI Taxonomy" id="1099794"/>
    <lineage>
        <taxon>Bacteria</taxon>
        <taxon>Pseudomonadati</taxon>
        <taxon>Bacteroidota</taxon>
        <taxon>Saprospiria</taxon>
        <taxon>Saprospirales</taxon>
        <taxon>Haliscomenobacteraceae</taxon>
        <taxon>Portibacter</taxon>
    </lineage>
</organism>
<evidence type="ECO:0000256" key="5">
    <source>
        <dbReference type="ARBA" id="ARBA00035648"/>
    </source>
</evidence>
<dbReference type="Pfam" id="PF03755">
    <property type="entry name" value="YicC-like_N"/>
    <property type="match status" value="1"/>
</dbReference>
<dbReference type="InterPro" id="IPR005229">
    <property type="entry name" value="YicC/YloC-like"/>
</dbReference>
<dbReference type="AlphaFoldDB" id="A0AA37SSH7"/>
<evidence type="ECO:0000259" key="7">
    <source>
        <dbReference type="Pfam" id="PF08340"/>
    </source>
</evidence>
<keyword evidence="2" id="KW-0540">Nuclease</keyword>
<name>A0AA37SSH7_9BACT</name>
<comment type="cofactor">
    <cofactor evidence="1">
        <name>a divalent metal cation</name>
        <dbReference type="ChEBI" id="CHEBI:60240"/>
    </cofactor>
</comment>
<reference evidence="8" key="2">
    <citation type="submission" date="2023-01" db="EMBL/GenBank/DDBJ databases">
        <title>Draft genome sequence of Portibacter lacus strain NBRC 108769.</title>
        <authorList>
            <person name="Sun Q."/>
            <person name="Mori K."/>
        </authorList>
    </citation>
    <scope>NUCLEOTIDE SEQUENCE</scope>
    <source>
        <strain evidence="8">NBRC 108769</strain>
    </source>
</reference>
<dbReference type="PANTHER" id="PTHR30636:SF3">
    <property type="entry name" value="UPF0701 PROTEIN YICC"/>
    <property type="match status" value="1"/>
</dbReference>
<dbReference type="Pfam" id="PF08340">
    <property type="entry name" value="YicC-like_C"/>
    <property type="match status" value="1"/>
</dbReference>
<evidence type="ECO:0000256" key="2">
    <source>
        <dbReference type="ARBA" id="ARBA00022722"/>
    </source>
</evidence>
<dbReference type="Proteomes" id="UP001156666">
    <property type="component" value="Unassembled WGS sequence"/>
</dbReference>
<proteinExistence type="inferred from homology"/>
<keyword evidence="9" id="KW-1185">Reference proteome</keyword>
<dbReference type="GO" id="GO:0016787">
    <property type="term" value="F:hydrolase activity"/>
    <property type="evidence" value="ECO:0007669"/>
    <property type="project" value="UniProtKB-KW"/>
</dbReference>
<evidence type="ECO:0000256" key="1">
    <source>
        <dbReference type="ARBA" id="ARBA00001968"/>
    </source>
</evidence>
<dbReference type="EMBL" id="BSOH01000014">
    <property type="protein sequence ID" value="GLR17946.1"/>
    <property type="molecule type" value="Genomic_DNA"/>
</dbReference>
<evidence type="ECO:0000313" key="9">
    <source>
        <dbReference type="Proteomes" id="UP001156666"/>
    </source>
</evidence>
<comment type="caution">
    <text evidence="8">The sequence shown here is derived from an EMBL/GenBank/DDBJ whole genome shotgun (WGS) entry which is preliminary data.</text>
</comment>
<dbReference type="PANTHER" id="PTHR30636">
    <property type="entry name" value="UPF0701 PROTEIN YICC"/>
    <property type="match status" value="1"/>
</dbReference>
<evidence type="ECO:0000259" key="6">
    <source>
        <dbReference type="Pfam" id="PF03755"/>
    </source>
</evidence>
<evidence type="ECO:0008006" key="10">
    <source>
        <dbReference type="Google" id="ProtNLM"/>
    </source>
</evidence>
<evidence type="ECO:0000313" key="8">
    <source>
        <dbReference type="EMBL" id="GLR17946.1"/>
    </source>
</evidence>
<protein>
    <recommendedName>
        <fullName evidence="10">YicC family protein</fullName>
    </recommendedName>
</protein>
<feature type="domain" description="Endoribonuclease YicC-like N-terminal" evidence="6">
    <location>
        <begin position="1"/>
        <end position="150"/>
    </location>
</feature>
<dbReference type="GO" id="GO:0004521">
    <property type="term" value="F:RNA endonuclease activity"/>
    <property type="evidence" value="ECO:0007669"/>
    <property type="project" value="InterPro"/>
</dbReference>